<evidence type="ECO:0000313" key="1">
    <source>
        <dbReference type="WBParaSite" id="maker-PairedContig_4023-snap-gene-8.22-mRNA-1"/>
    </source>
</evidence>
<organism evidence="1">
    <name type="scientific">Wuchereria bancrofti</name>
    <dbReference type="NCBI Taxonomy" id="6293"/>
    <lineage>
        <taxon>Eukaryota</taxon>
        <taxon>Metazoa</taxon>
        <taxon>Ecdysozoa</taxon>
        <taxon>Nematoda</taxon>
        <taxon>Chromadorea</taxon>
        <taxon>Rhabditida</taxon>
        <taxon>Spirurina</taxon>
        <taxon>Spiruromorpha</taxon>
        <taxon>Filarioidea</taxon>
        <taxon>Onchocercidae</taxon>
        <taxon>Wuchereria</taxon>
    </lineage>
</organism>
<name>A0A1I8EQD3_WUCBA</name>
<proteinExistence type="predicted"/>
<protein>
    <submittedName>
        <fullName evidence="1">Uncharacterized protein</fullName>
    </submittedName>
</protein>
<sequence>MSLLPMKSLSVSLPVLFIEARVQGPPDIVFSQMGISFDADKCNVALLMRTSGVLLVASVGSYMMYRVCARFLGENFVWTILEQARFDLLTRNETYLLKPRMSYIASDEYDSCCLADLTDDEQNSCNSHIFAAGHLRRTRQLCIGSVKSSRKQSEIISEDWKYSASMASQSSSNAEFTSSEKSASLHLLWDDPQWDETTDFCFYGAAVQDDQYSASSDVSNMTEFQAAKGLFEEPDNRCKVNEEDQKSHENLNREEKHIDFDTNDFIQKNCMADSKHLYQITAGFITRTNSISVSSECSSLSFPSLRRRFIANTSSGGLLELVQPFTTTPSGHMITSMTDSGISRGTISTSNLQSSVGSNGAKGTFGAEIFSSEDEAVDTMMPCILTTNRNSVIGRNNLNLISEGRCSTTASTLSMEWFEDDFCPFVTNQNLRGSLNADMDDPLAACFSGSGSDQMRPNNSESRRKHLYNVTRDLMAWAKDQFVTKSPQLKALQSLYISDQHWRRIGLKRSSNCSEQFLSSLLHLMFIHGIPFFGCFDFSIIAKAVRRTFSRYEFVRQCSFIDESTDIKNKEEHAINLLQNLWDLQNGVKYLEDEMVERHCMEAVQLLVLLWIVHCFEKTEAGQWLQHCPTFYAELFGNNNPRQIIQNLYKTELNNIQMILLTDTLRIRVELLDCSCGDLGAEQPKLPKCLVPQHTEREITSRPILTFLKFNRHNFLYPLYKNLK</sequence>
<reference evidence="1" key="1">
    <citation type="submission" date="2016-11" db="UniProtKB">
        <authorList>
            <consortium name="WormBaseParasite"/>
        </authorList>
    </citation>
    <scope>IDENTIFICATION</scope>
    <source>
        <strain evidence="1">pt0022</strain>
    </source>
</reference>
<dbReference type="WBParaSite" id="maker-PairedContig_4023-snap-gene-8.22-mRNA-1">
    <property type="protein sequence ID" value="maker-PairedContig_4023-snap-gene-8.22-mRNA-1"/>
    <property type="gene ID" value="maker-PairedContig_4023-snap-gene-8.22"/>
</dbReference>
<dbReference type="AlphaFoldDB" id="A0A1I8EQD3"/>
<accession>A0A1I8EQD3</accession>